<dbReference type="PROSITE" id="PS51257">
    <property type="entry name" value="PROKAR_LIPOPROTEIN"/>
    <property type="match status" value="1"/>
</dbReference>
<dbReference type="SUPFAM" id="SSF48695">
    <property type="entry name" value="Multiheme cytochromes"/>
    <property type="match status" value="1"/>
</dbReference>
<proteinExistence type="predicted"/>
<protein>
    <recommendedName>
        <fullName evidence="3">Split soret cytochrome c</fullName>
    </recommendedName>
</protein>
<dbReference type="EMBL" id="BJTG01000008">
    <property type="protein sequence ID" value="GEJ58706.1"/>
    <property type="molecule type" value="Genomic_DNA"/>
</dbReference>
<dbReference type="RefSeq" id="WP_176067501.1">
    <property type="nucleotide sequence ID" value="NZ_BJTG01000008.1"/>
</dbReference>
<evidence type="ECO:0000313" key="1">
    <source>
        <dbReference type="EMBL" id="GEJ58706.1"/>
    </source>
</evidence>
<dbReference type="AlphaFoldDB" id="A0A7I9VQL7"/>
<name>A0A7I9VQL7_9BACT</name>
<dbReference type="InterPro" id="IPR036280">
    <property type="entry name" value="Multihaem_cyt_sf"/>
</dbReference>
<gene>
    <name evidence="1" type="ORF">AMYX_34470</name>
</gene>
<evidence type="ECO:0008006" key="3">
    <source>
        <dbReference type="Google" id="ProtNLM"/>
    </source>
</evidence>
<evidence type="ECO:0000313" key="2">
    <source>
        <dbReference type="Proteomes" id="UP000503640"/>
    </source>
</evidence>
<dbReference type="Pfam" id="PF09719">
    <property type="entry name" value="C_GCAxxG_C_C"/>
    <property type="match status" value="1"/>
</dbReference>
<organism evidence="1 2">
    <name type="scientific">Anaeromyxobacter diazotrophicus</name>
    <dbReference type="NCBI Taxonomy" id="2590199"/>
    <lineage>
        <taxon>Bacteria</taxon>
        <taxon>Pseudomonadati</taxon>
        <taxon>Myxococcota</taxon>
        <taxon>Myxococcia</taxon>
        <taxon>Myxococcales</taxon>
        <taxon>Cystobacterineae</taxon>
        <taxon>Anaeromyxobacteraceae</taxon>
        <taxon>Anaeromyxobacter</taxon>
    </lineage>
</organism>
<dbReference type="PROSITE" id="PS51318">
    <property type="entry name" value="TAT"/>
    <property type="match status" value="1"/>
</dbReference>
<dbReference type="InterPro" id="IPR010181">
    <property type="entry name" value="CGCAxxGCC_motif"/>
</dbReference>
<keyword evidence="2" id="KW-1185">Reference proteome</keyword>
<accession>A0A7I9VQL7</accession>
<dbReference type="InterPro" id="IPR006311">
    <property type="entry name" value="TAT_signal"/>
</dbReference>
<sequence length="284" mass="29496">MKSISRRELITHAGMALGGAVTATAFLGACGGSSRATAETTSPQVSDFPYRKFIPAGYALDKQAIQESAYQLYWAGGCGHGAYKSIMQHLAQTVGAPFNLLPLDACMYQGGGIAGYGSICGAINGALVAINSIVADSKARAAMMTDLIRWYEGTAFPSYVPAAINASEKATLDFSAANIAKLQIVPHSHLCHASRTQWCQHNGVAASSPDLSARCGRLTADVAGKAVELLTGYLATSAYTAAVPLDSTSAGCVGCHTSTRLNESVASGMRCDSCHPSNTTNHPL</sequence>
<comment type="caution">
    <text evidence="1">The sequence shown here is derived from an EMBL/GenBank/DDBJ whole genome shotgun (WGS) entry which is preliminary data.</text>
</comment>
<dbReference type="Proteomes" id="UP000503640">
    <property type="component" value="Unassembled WGS sequence"/>
</dbReference>
<reference evidence="2" key="1">
    <citation type="journal article" date="2020" name="Appl. Environ. Microbiol.">
        <title>Diazotrophic Anaeromyxobacter Isolates from Soils.</title>
        <authorList>
            <person name="Masuda Y."/>
            <person name="Yamanaka H."/>
            <person name="Xu Z.X."/>
            <person name="Shiratori Y."/>
            <person name="Aono T."/>
            <person name="Amachi S."/>
            <person name="Senoo K."/>
            <person name="Itoh H."/>
        </authorList>
    </citation>
    <scope>NUCLEOTIDE SEQUENCE [LARGE SCALE GENOMIC DNA]</scope>
    <source>
        <strain evidence="2">R267</strain>
    </source>
</reference>